<evidence type="ECO:0008006" key="4">
    <source>
        <dbReference type="Google" id="ProtNLM"/>
    </source>
</evidence>
<comment type="caution">
    <text evidence="2">The sequence shown here is derived from an EMBL/GenBank/DDBJ whole genome shotgun (WGS) entry which is preliminary data.</text>
</comment>
<reference evidence="3" key="1">
    <citation type="journal article" date="2019" name="Int. J. Syst. Evol. Microbiol.">
        <title>The Global Catalogue of Microorganisms (GCM) 10K type strain sequencing project: providing services to taxonomists for standard genome sequencing and annotation.</title>
        <authorList>
            <consortium name="The Broad Institute Genomics Platform"/>
            <consortium name="The Broad Institute Genome Sequencing Center for Infectious Disease"/>
            <person name="Wu L."/>
            <person name="Ma J."/>
        </authorList>
    </citation>
    <scope>NUCLEOTIDE SEQUENCE [LARGE SCALE GENOMIC DNA]</scope>
    <source>
        <strain evidence="3">JCM 17738</strain>
    </source>
</reference>
<evidence type="ECO:0000313" key="2">
    <source>
        <dbReference type="EMBL" id="GAA4396473.1"/>
    </source>
</evidence>
<proteinExistence type="predicted"/>
<gene>
    <name evidence="2" type="ORF">GCM10023153_19500</name>
</gene>
<evidence type="ECO:0000313" key="3">
    <source>
        <dbReference type="Proteomes" id="UP001500390"/>
    </source>
</evidence>
<keyword evidence="3" id="KW-1185">Reference proteome</keyword>
<dbReference type="EMBL" id="BAABFX010000026">
    <property type="protein sequence ID" value="GAA4396473.1"/>
    <property type="molecule type" value="Genomic_DNA"/>
</dbReference>
<sequence length="227" mass="22786">MKPVGVAPIGVTPVGVTGVRSGVEMQGRSRAGHVVVDGTGLFADELVAQLRRCEVPVVGGAHAADGAELALAQGEPAPAAVVIVARDRPPRWAGTPWQARGTPHLPLVVGAGRVVVGPLVLPGSTACLRCCADAWGDASGGSSARTQGAARRPGADGIRPGHPASDTPSGTVVLACAVATVIVLTTLRGDVSLGGISTEIGLADVSLTHRLWNVRADCGCARVRMAG</sequence>
<protein>
    <recommendedName>
        <fullName evidence="4">Bacteriocin biosynthesis cyclodehydratase domain-containing protein</fullName>
    </recommendedName>
</protein>
<name>A0ABP8JV41_9MICO</name>
<dbReference type="Gene3D" id="3.40.50.720">
    <property type="entry name" value="NAD(P)-binding Rossmann-like Domain"/>
    <property type="match status" value="1"/>
</dbReference>
<evidence type="ECO:0000256" key="1">
    <source>
        <dbReference type="SAM" id="MobiDB-lite"/>
    </source>
</evidence>
<accession>A0ABP8JV41</accession>
<organism evidence="2 3">
    <name type="scientific">Ornithinibacter aureus</name>
    <dbReference type="NCBI Taxonomy" id="622664"/>
    <lineage>
        <taxon>Bacteria</taxon>
        <taxon>Bacillati</taxon>
        <taxon>Actinomycetota</taxon>
        <taxon>Actinomycetes</taxon>
        <taxon>Micrococcales</taxon>
        <taxon>Intrasporangiaceae</taxon>
        <taxon>Ornithinibacter</taxon>
    </lineage>
</organism>
<feature type="region of interest" description="Disordered" evidence="1">
    <location>
        <begin position="138"/>
        <end position="167"/>
    </location>
</feature>
<dbReference type="Proteomes" id="UP001500390">
    <property type="component" value="Unassembled WGS sequence"/>
</dbReference>